<protein>
    <submittedName>
        <fullName evidence="1">Uncharacterized protein</fullName>
    </submittedName>
</protein>
<proteinExistence type="predicted"/>
<organism evidence="1 2">
    <name type="scientific">Smittium culicis</name>
    <dbReference type="NCBI Taxonomy" id="133412"/>
    <lineage>
        <taxon>Eukaryota</taxon>
        <taxon>Fungi</taxon>
        <taxon>Fungi incertae sedis</taxon>
        <taxon>Zoopagomycota</taxon>
        <taxon>Kickxellomycotina</taxon>
        <taxon>Harpellomycetes</taxon>
        <taxon>Harpellales</taxon>
        <taxon>Legeriomycetaceae</taxon>
        <taxon>Smittium</taxon>
    </lineage>
</organism>
<dbReference type="OrthoDB" id="10307611at2759"/>
<evidence type="ECO:0000313" key="1">
    <source>
        <dbReference type="EMBL" id="OMJ14726.1"/>
    </source>
</evidence>
<dbReference type="EMBL" id="LSSM01004522">
    <property type="protein sequence ID" value="OMJ14726.1"/>
    <property type="molecule type" value="Genomic_DNA"/>
</dbReference>
<reference evidence="2" key="1">
    <citation type="submission" date="2017-01" db="EMBL/GenBank/DDBJ databases">
        <authorList>
            <person name="Wang Y."/>
            <person name="White M."/>
            <person name="Kvist S."/>
            <person name="Moncalvo J.-M."/>
        </authorList>
    </citation>
    <scope>NUCLEOTIDE SEQUENCE [LARGE SCALE GENOMIC DNA]</scope>
    <source>
        <strain evidence="2">ID-206-W2</strain>
    </source>
</reference>
<comment type="caution">
    <text evidence="1">The sequence shown here is derived from an EMBL/GenBank/DDBJ whole genome shotgun (WGS) entry which is preliminary data.</text>
</comment>
<accession>A0A1R1XJD4</accession>
<evidence type="ECO:0000313" key="2">
    <source>
        <dbReference type="Proteomes" id="UP000187429"/>
    </source>
</evidence>
<name>A0A1R1XJD4_9FUNG</name>
<keyword evidence="2" id="KW-1185">Reference proteome</keyword>
<sequence>MMLRSLLLSDAISRRAFVSESKNPWISGGISCICILGAPFKYRNCSAIFVLTASKYDFEFSLTSLLSRVACSLLSGPHIIPVSYAQQRATFLIVYPPPPTTSIGILNFFINFTHSPCPRTLKLNTPSLSNPRESAPHCITIDDGLNTSTTCVITDLNNVVYSMSSIPSFNGTLTVKYLPSPDPSSSIAPVPGKKSPLYL</sequence>
<gene>
    <name evidence="1" type="ORF">AYI69_g8469</name>
</gene>
<dbReference type="AlphaFoldDB" id="A0A1R1XJD4"/>
<dbReference type="Proteomes" id="UP000187429">
    <property type="component" value="Unassembled WGS sequence"/>
</dbReference>